<dbReference type="EMBL" id="CP003681">
    <property type="protein sequence ID" value="AFP65429.1"/>
    <property type="molecule type" value="Genomic_DNA"/>
</dbReference>
<feature type="domain" description="TIP49 P-loop" evidence="7">
    <location>
        <begin position="19"/>
        <end position="356"/>
    </location>
</feature>
<comment type="similarity">
    <text evidence="5">Belongs to the RuvB family.</text>
</comment>
<evidence type="ECO:0000313" key="9">
    <source>
        <dbReference type="EMBL" id="AFP65429.1"/>
    </source>
</evidence>
<proteinExistence type="inferred from homology"/>
<dbReference type="EC" id="3.6.4.12" evidence="5"/>
<evidence type="ECO:0000256" key="5">
    <source>
        <dbReference type="RuleBase" id="RU363048"/>
    </source>
</evidence>
<comment type="catalytic activity">
    <reaction evidence="5">
        <text>ATP + H2O = ADP + phosphate + H(+)</text>
        <dbReference type="Rhea" id="RHEA:13065"/>
        <dbReference type="ChEBI" id="CHEBI:15377"/>
        <dbReference type="ChEBI" id="CHEBI:15378"/>
        <dbReference type="ChEBI" id="CHEBI:30616"/>
        <dbReference type="ChEBI" id="CHEBI:43474"/>
        <dbReference type="ChEBI" id="CHEBI:456216"/>
        <dbReference type="EC" id="3.6.4.12"/>
    </reaction>
</comment>
<evidence type="ECO:0000256" key="2">
    <source>
        <dbReference type="ARBA" id="ARBA00022741"/>
    </source>
</evidence>
<dbReference type="PANTHER" id="PTHR11093">
    <property type="entry name" value="RUVB-RELATED REPTIN AND PONTIN"/>
    <property type="match status" value="1"/>
</dbReference>
<dbReference type="Gene3D" id="1.10.8.60">
    <property type="match status" value="1"/>
</dbReference>
<keyword evidence="4 5" id="KW-0067">ATP-binding</keyword>
<dbReference type="Proteomes" id="UP000243348">
    <property type="component" value="Nucleomorph 2"/>
</dbReference>
<evidence type="ECO:0000256" key="3">
    <source>
        <dbReference type="ARBA" id="ARBA00022801"/>
    </source>
</evidence>
<dbReference type="GO" id="GO:0005524">
    <property type="term" value="F:ATP binding"/>
    <property type="evidence" value="ECO:0007669"/>
    <property type="project" value="UniProtKB-KW"/>
</dbReference>
<organism evidence="9 10">
    <name type="scientific">Chroomonas mesostigmatica CCMP1168</name>
    <dbReference type="NCBI Taxonomy" id="1195612"/>
    <lineage>
        <taxon>Eukaryota</taxon>
        <taxon>Cryptophyceae</taxon>
        <taxon>Pyrenomonadales</taxon>
        <taxon>Chroomonadaceae</taxon>
        <taxon>Chroomonas</taxon>
    </lineage>
</organism>
<gene>
    <name evidence="9" type="ORF">CMESO_257</name>
</gene>
<dbReference type="InterPro" id="IPR027417">
    <property type="entry name" value="P-loop_NTPase"/>
</dbReference>
<dbReference type="Pfam" id="PF06068">
    <property type="entry name" value="TIP49"/>
    <property type="match status" value="1"/>
</dbReference>
<dbReference type="InterPro" id="IPR042487">
    <property type="entry name" value="RuvBL1/2_DNA/RNA_bd_dom"/>
</dbReference>
<dbReference type="GO" id="GO:0003678">
    <property type="term" value="F:DNA helicase activity"/>
    <property type="evidence" value="ECO:0007669"/>
    <property type="project" value="UniProtKB-EC"/>
</dbReference>
<evidence type="ECO:0000259" key="7">
    <source>
        <dbReference type="Pfam" id="PF06068"/>
    </source>
</evidence>
<sequence length="447" mass="50980">MFFSLFSNLSSINNNKCSNLYSHIKGLGVCRFINCRYNSQGFVAQKELKRVATIFLQTINDQNFYTKGLILAGSSGTGKTSLAIAFSFSLNTQIPFININGSEIYSNIVSKIEIITQNIRKSIGATFFEESLLIEGEIVKIQIHSKTNNKKSITWGSITIKNRELQNIYEIGPNVLKKILNEKLEKGDKIKIDKTNGSIHSCKKFEKKCAPENTSPTIKHNLSSSLEKHKITEHFITLHELDLLNSAGKAMLTIFSEKKIEINKHTRDKIDKIILNWEMKKKIKITRGLLFIDDVHLLELNIFSFLGKIIENQLAPVFFLTTSSITSKINGTNILSHHGLPVDLLDRFLVISSHPNSFLEIKEILNLHSKEEMLILEEVALFFLAKIGIECGISYSIYLLSTLSLVSFNSFRKIKLKDIMRSYSFFIDFKRFGRCSNIPKFFLFKQK</sequence>
<dbReference type="GO" id="GO:0016887">
    <property type="term" value="F:ATP hydrolysis activity"/>
    <property type="evidence" value="ECO:0007669"/>
    <property type="project" value="RHEA"/>
</dbReference>
<evidence type="ECO:0000259" key="8">
    <source>
        <dbReference type="Pfam" id="PF17856"/>
    </source>
</evidence>
<evidence type="ECO:0000313" key="10">
    <source>
        <dbReference type="Proteomes" id="UP000243348"/>
    </source>
</evidence>
<dbReference type="Pfam" id="PF17856">
    <property type="entry name" value="TIP49_C"/>
    <property type="match status" value="1"/>
</dbReference>
<keyword evidence="5" id="KW-0539">Nucleus</keyword>
<keyword evidence="5" id="KW-0805">Transcription regulation</keyword>
<dbReference type="GO" id="GO:0009507">
    <property type="term" value="C:chloroplast"/>
    <property type="evidence" value="ECO:0007669"/>
    <property type="project" value="UniProtKB-SubCell"/>
</dbReference>
<comment type="subcellular location">
    <subcellularLocation>
        <location evidence="1">Plastid</location>
        <location evidence="1">Chloroplast</location>
    </subcellularLocation>
</comment>
<protein>
    <recommendedName>
        <fullName evidence="5">RuvB-like helicase</fullName>
        <ecNumber evidence="5">3.6.4.12</ecNumber>
    </recommendedName>
</protein>
<feature type="domain" description="RuvB-like AAA-lid" evidence="8">
    <location>
        <begin position="364"/>
        <end position="428"/>
    </location>
</feature>
<keyword evidence="5" id="KW-0804">Transcription</keyword>
<keyword evidence="3 5" id="KW-0378">Hydrolase</keyword>
<dbReference type="Gene3D" id="3.40.50.300">
    <property type="entry name" value="P-loop containing nucleotide triphosphate hydrolases"/>
    <property type="match status" value="1"/>
</dbReference>
<keyword evidence="6" id="KW-1133">Transmembrane helix</keyword>
<dbReference type="InterPro" id="IPR027238">
    <property type="entry name" value="RuvB-like"/>
</dbReference>
<evidence type="ECO:0000256" key="4">
    <source>
        <dbReference type="ARBA" id="ARBA00022840"/>
    </source>
</evidence>
<name>J7G315_9CRYP</name>
<keyword evidence="5" id="KW-0347">Helicase</keyword>
<geneLocation type="nucleomorph" evidence="9"/>
<keyword evidence="2 5" id="KW-0547">Nucleotide-binding</keyword>
<keyword evidence="6" id="KW-0472">Membrane</keyword>
<keyword evidence="6" id="KW-0812">Transmembrane</keyword>
<dbReference type="SUPFAM" id="SSF52540">
    <property type="entry name" value="P-loop containing nucleoside triphosphate hydrolases"/>
    <property type="match status" value="1"/>
</dbReference>
<dbReference type="AlphaFoldDB" id="J7G315"/>
<dbReference type="InterPro" id="IPR041048">
    <property type="entry name" value="RuvB-like_C"/>
</dbReference>
<dbReference type="InterPro" id="IPR012340">
    <property type="entry name" value="NA-bd_OB-fold"/>
</dbReference>
<dbReference type="InterPro" id="IPR010339">
    <property type="entry name" value="TIP49_P-loop"/>
</dbReference>
<evidence type="ECO:0000256" key="6">
    <source>
        <dbReference type="SAM" id="Phobius"/>
    </source>
</evidence>
<dbReference type="Gene3D" id="2.40.50.360">
    <property type="entry name" value="RuvB-like helicase, domain II"/>
    <property type="match status" value="1"/>
</dbReference>
<accession>J7G315</accession>
<reference evidence="9 10" key="1">
    <citation type="journal article" date="2012" name="Genome Biol. Evol.">
        <title>Nucleomorph genome sequence of the cryptophyte alga Chroomonas mesostigmatica CCMP1168 reveals lineage-specific gene loss and genome complexity.</title>
        <authorList>
            <person name="Moore C.E."/>
            <person name="Curtis B."/>
            <person name="Mills T."/>
            <person name="Tanifuji G."/>
            <person name="Archibald J.M."/>
        </authorList>
    </citation>
    <scope>NUCLEOTIDE SEQUENCE [LARGE SCALE GENOMIC DNA]</scope>
    <source>
        <strain evidence="9 10">CCMP1168</strain>
    </source>
</reference>
<feature type="transmembrane region" description="Helical" evidence="6">
    <location>
        <begin position="392"/>
        <end position="411"/>
    </location>
</feature>
<evidence type="ECO:0000256" key="1">
    <source>
        <dbReference type="ARBA" id="ARBA00004229"/>
    </source>
</evidence>
<dbReference type="SUPFAM" id="SSF50249">
    <property type="entry name" value="Nucleic acid-binding proteins"/>
    <property type="match status" value="1"/>
</dbReference>
<keyword evidence="9" id="KW-0542">Nucleomorph</keyword>